<dbReference type="Proteomes" id="UP000193240">
    <property type="component" value="Unassembled WGS sequence"/>
</dbReference>
<dbReference type="PANTHER" id="PTHR24148">
    <property type="entry name" value="ANKYRIN REPEAT DOMAIN-CONTAINING PROTEIN 39 HOMOLOG-RELATED"/>
    <property type="match status" value="1"/>
</dbReference>
<dbReference type="AlphaFoldDB" id="A0A1Y2LNH6"/>
<name>A0A1Y2LNH6_EPING</name>
<proteinExistence type="predicted"/>
<dbReference type="PANTHER" id="PTHR24148:SF82">
    <property type="entry name" value="HETEROKARYON INCOMPATIBILITY DOMAIN-CONTAINING PROTEIN"/>
    <property type="match status" value="1"/>
</dbReference>
<gene>
    <name evidence="2" type="ORF">B5807_10349</name>
</gene>
<organism evidence="2 3">
    <name type="scientific">Epicoccum nigrum</name>
    <name type="common">Soil fungus</name>
    <name type="synonym">Epicoccum purpurascens</name>
    <dbReference type="NCBI Taxonomy" id="105696"/>
    <lineage>
        <taxon>Eukaryota</taxon>
        <taxon>Fungi</taxon>
        <taxon>Dikarya</taxon>
        <taxon>Ascomycota</taxon>
        <taxon>Pezizomycotina</taxon>
        <taxon>Dothideomycetes</taxon>
        <taxon>Pleosporomycetidae</taxon>
        <taxon>Pleosporales</taxon>
        <taxon>Pleosporineae</taxon>
        <taxon>Didymellaceae</taxon>
        <taxon>Epicoccum</taxon>
    </lineage>
</organism>
<dbReference type="EMBL" id="KZ107854">
    <property type="protein sequence ID" value="OSS45524.1"/>
    <property type="molecule type" value="Genomic_DNA"/>
</dbReference>
<dbReference type="STRING" id="105696.A0A1Y2LNH6"/>
<feature type="domain" description="Heterokaryon incompatibility" evidence="1">
    <location>
        <begin position="90"/>
        <end position="255"/>
    </location>
</feature>
<sequence>MSSTGSISPGICLLGPVYSEVGRHSIDGGSSVLTEPFDVTSAGSTKPPYGSMESMEFGIRLLELAPGSFEDTIRLRIIVTNLQDVGDLTYEALSYVWGVDIASSEVYIDDIRMEVTLNLDIALRHLRRRWTSRVLWIDALSINQQNVQERNKQVRNMGLIYQQATSVLIWLGQVDNNDVHLRAMLGAMQFSFSCEQPRTDLFEYICSVMALIDLNVAGSRNPRDRGSRNPRNRAFEALYALVSRPWFRRLWVVQELALSKSASIRIGTYSFPWAAFERFVRWLPNHELDFKKHRKLVEAAHQVMKLPSAAGFYSQLYRTLHLSTTDPRDKIFGILGISTFDTSRIEPDYGKSSGRIYTETVALLLSQTHTSIYWHVPLRSPKGSYFLDTLPDLPSWVPDFRISEFRSQPADEAVQRCHLVSFLVEENSMLRSHAASLRQHPCMAEYRRPRILPVTSLDFATLFTTGSAAKKIIWTSGALLADLDTTSTTSGVQKLVQRLYLDATRVESISTMDFISALLGSIRGNDSWLIPEDYLEAATELVKPTYQGRDTSFQLRRRIHEVATAIRTNAAHRTMLLTDDCRIGLSYHPAPETGIHLGDNVVELFRYPCCSLHFILRPMDKLYHKMINVTSIWHTTASEHDVYSYEGNRDVCGADMHMRDGCKCNDEAKVLEEKFGLMVASDSITPEYLEEFKAQYKRPNTELYAIR</sequence>
<evidence type="ECO:0000259" key="1">
    <source>
        <dbReference type="Pfam" id="PF06985"/>
    </source>
</evidence>
<reference evidence="2 3" key="1">
    <citation type="journal article" date="2017" name="Genome Announc.">
        <title>Genome sequence of the saprophytic ascomycete Epicoccum nigrum ICMP 19927 strain isolated from New Zealand.</title>
        <authorList>
            <person name="Fokin M."/>
            <person name="Fleetwood D."/>
            <person name="Weir B.S."/>
            <person name="Villas-Boas S.G."/>
        </authorList>
    </citation>
    <scope>NUCLEOTIDE SEQUENCE [LARGE SCALE GENOMIC DNA]</scope>
    <source>
        <strain evidence="2 3">ICMP 19927</strain>
    </source>
</reference>
<dbReference type="Pfam" id="PF06985">
    <property type="entry name" value="HET"/>
    <property type="match status" value="1"/>
</dbReference>
<accession>A0A1Y2LNH6</accession>
<dbReference type="OMA" id="NIICASE"/>
<dbReference type="InParanoid" id="A0A1Y2LNH6"/>
<dbReference type="InterPro" id="IPR052895">
    <property type="entry name" value="HetReg/Transcr_Mod"/>
</dbReference>
<keyword evidence="3" id="KW-1185">Reference proteome</keyword>
<protein>
    <recommendedName>
        <fullName evidence="1">Heterokaryon incompatibility domain-containing protein</fullName>
    </recommendedName>
</protein>
<evidence type="ECO:0000313" key="3">
    <source>
        <dbReference type="Proteomes" id="UP000193240"/>
    </source>
</evidence>
<evidence type="ECO:0000313" key="2">
    <source>
        <dbReference type="EMBL" id="OSS45524.1"/>
    </source>
</evidence>
<dbReference type="InterPro" id="IPR010730">
    <property type="entry name" value="HET"/>
</dbReference>